<evidence type="ECO:0000256" key="1">
    <source>
        <dbReference type="SAM" id="SignalP"/>
    </source>
</evidence>
<accession>A0ABY4XJV8</accession>
<keyword evidence="1" id="KW-0732">Signal</keyword>
<proteinExistence type="predicted"/>
<dbReference type="InterPro" id="IPR026444">
    <property type="entry name" value="Secre_tail"/>
</dbReference>
<feature type="domain" description="PKD-like" evidence="3">
    <location>
        <begin position="158"/>
        <end position="215"/>
    </location>
</feature>
<reference evidence="4" key="1">
    <citation type="submission" date="2022-06" db="EMBL/GenBank/DDBJ databases">
        <title>Novel species in genus Dyadobacter.</title>
        <authorList>
            <person name="Ma C."/>
        </authorList>
    </citation>
    <scope>NUCLEOTIDE SEQUENCE</scope>
    <source>
        <strain evidence="4">CY22</strain>
    </source>
</reference>
<evidence type="ECO:0000259" key="3">
    <source>
        <dbReference type="Pfam" id="PF19408"/>
    </source>
</evidence>
<evidence type="ECO:0000259" key="2">
    <source>
        <dbReference type="Pfam" id="PF18962"/>
    </source>
</evidence>
<feature type="domain" description="PKD-like" evidence="3">
    <location>
        <begin position="243"/>
        <end position="309"/>
    </location>
</feature>
<protein>
    <submittedName>
        <fullName evidence="4">T9SS type A sorting domain-containing protein</fullName>
    </submittedName>
</protein>
<feature type="signal peptide" evidence="1">
    <location>
        <begin position="1"/>
        <end position="23"/>
    </location>
</feature>
<name>A0ABY4XJV8_9BACT</name>
<evidence type="ECO:0000313" key="5">
    <source>
        <dbReference type="Proteomes" id="UP001055420"/>
    </source>
</evidence>
<dbReference type="Proteomes" id="UP001055420">
    <property type="component" value="Chromosome"/>
</dbReference>
<feature type="chain" id="PRO_5046329201" evidence="1">
    <location>
        <begin position="24"/>
        <end position="506"/>
    </location>
</feature>
<organism evidence="4 5">
    <name type="scientific">Dyadobacter chenhuakuii</name>
    <dbReference type="NCBI Taxonomy" id="2909339"/>
    <lineage>
        <taxon>Bacteria</taxon>
        <taxon>Pseudomonadati</taxon>
        <taxon>Bacteroidota</taxon>
        <taxon>Cytophagia</taxon>
        <taxon>Cytophagales</taxon>
        <taxon>Spirosomataceae</taxon>
        <taxon>Dyadobacter</taxon>
    </lineage>
</organism>
<sequence>MKRIDLNLWLAIICLTAVNSVSAWCQKVTIVCEGPAFTCSYALPNQVAHKYSVSMTEFEKCGKGKDCKYNWEVTNGVIVGGTVTSPSKYGGDGKTSIEVVWNNYNGDGIVKVTSGVPVSQADNCTSCPPALSVTKNIPIKYLGTPGSIKINNIAYAGSYQLACGKAPITVSVPAVTNATNYVWSYPAGWSHSGSGNTVTITPAAGSGGVIKVVASRSDVPGLATSSQLTITRPLPTVPTINSGPILLCAPKDITASASNATSYNWVASGGITVSSPGSTNMAHLTGVSDGTVKVSATNSVCGVTTAYSTPVQVKRSAPLPGALLVTENGGGSPDFMCNGAGVSLNAYTSEPETKFSVWTTSDPANTIINSNGGTAYFNSYVNNCYGVDVTASNCFGSVKKGVTICVDNCLENGPVYEIYPNPAKDFIYITFENKVENDVLPEMVKLFSEASMKEVKSVSAEEFVVTDDLNDKKTMSIPVSDLPRGTYYLQIIHNKKAGENVRVVLN</sequence>
<dbReference type="InterPro" id="IPR045829">
    <property type="entry name" value="PKD_6"/>
</dbReference>
<evidence type="ECO:0000313" key="4">
    <source>
        <dbReference type="EMBL" id="USJ30734.1"/>
    </source>
</evidence>
<keyword evidence="5" id="KW-1185">Reference proteome</keyword>
<feature type="domain" description="Secretion system C-terminal sorting" evidence="2">
    <location>
        <begin position="418"/>
        <end position="496"/>
    </location>
</feature>
<dbReference type="RefSeq" id="WP_235163965.1">
    <property type="nucleotide sequence ID" value="NZ_CP098805.1"/>
</dbReference>
<dbReference type="EMBL" id="CP098805">
    <property type="protein sequence ID" value="USJ30734.1"/>
    <property type="molecule type" value="Genomic_DNA"/>
</dbReference>
<dbReference type="Pfam" id="PF19408">
    <property type="entry name" value="PKD_6"/>
    <property type="match status" value="2"/>
</dbReference>
<gene>
    <name evidence="4" type="ORF">NFI80_23105</name>
</gene>
<dbReference type="Pfam" id="PF18962">
    <property type="entry name" value="Por_Secre_tail"/>
    <property type="match status" value="1"/>
</dbReference>